<dbReference type="HOGENOM" id="CLU_2671909_0_0_1"/>
<evidence type="ECO:0000313" key="1">
    <source>
        <dbReference type="EMBL" id="KIM91531.1"/>
    </source>
</evidence>
<dbReference type="EMBL" id="KN832971">
    <property type="protein sequence ID" value="KIM91531.1"/>
    <property type="molecule type" value="Genomic_DNA"/>
</dbReference>
<reference evidence="1 2" key="1">
    <citation type="submission" date="2014-04" db="EMBL/GenBank/DDBJ databases">
        <authorList>
            <consortium name="DOE Joint Genome Institute"/>
            <person name="Kuo A."/>
            <person name="Tarkka M."/>
            <person name="Buscot F."/>
            <person name="Kohler A."/>
            <person name="Nagy L.G."/>
            <person name="Floudas D."/>
            <person name="Copeland A."/>
            <person name="Barry K.W."/>
            <person name="Cichocki N."/>
            <person name="Veneault-Fourrey C."/>
            <person name="LaButti K."/>
            <person name="Lindquist E.A."/>
            <person name="Lipzen A."/>
            <person name="Lundell T."/>
            <person name="Morin E."/>
            <person name="Murat C."/>
            <person name="Sun H."/>
            <person name="Tunlid A."/>
            <person name="Henrissat B."/>
            <person name="Grigoriev I.V."/>
            <person name="Hibbett D.S."/>
            <person name="Martin F."/>
            <person name="Nordberg H.P."/>
            <person name="Cantor M.N."/>
            <person name="Hua S.X."/>
        </authorList>
    </citation>
    <scope>NUCLEOTIDE SEQUENCE [LARGE SCALE GENOMIC DNA]</scope>
    <source>
        <strain evidence="1 2">F 1598</strain>
    </source>
</reference>
<gene>
    <name evidence="1" type="ORF">PILCRDRAFT_132298</name>
</gene>
<sequence length="75" mass="8555">MPELSNACYGVFPVTSEIQRDIQVLFIKEELYLQPFLKIIGKPGGDEKSTHRHVPQSYFRIFLVQGSLVDTAVCR</sequence>
<accession>A0A0C3GLT7</accession>
<dbReference type="AlphaFoldDB" id="A0A0C3GLT7"/>
<dbReference type="InParanoid" id="A0A0C3GLT7"/>
<proteinExistence type="predicted"/>
<dbReference type="Proteomes" id="UP000054166">
    <property type="component" value="Unassembled WGS sequence"/>
</dbReference>
<keyword evidence="2" id="KW-1185">Reference proteome</keyword>
<reference evidence="2" key="2">
    <citation type="submission" date="2015-01" db="EMBL/GenBank/DDBJ databases">
        <title>Evolutionary Origins and Diversification of the Mycorrhizal Mutualists.</title>
        <authorList>
            <consortium name="DOE Joint Genome Institute"/>
            <consortium name="Mycorrhizal Genomics Consortium"/>
            <person name="Kohler A."/>
            <person name="Kuo A."/>
            <person name="Nagy L.G."/>
            <person name="Floudas D."/>
            <person name="Copeland A."/>
            <person name="Barry K.W."/>
            <person name="Cichocki N."/>
            <person name="Veneault-Fourrey C."/>
            <person name="LaButti K."/>
            <person name="Lindquist E.A."/>
            <person name="Lipzen A."/>
            <person name="Lundell T."/>
            <person name="Morin E."/>
            <person name="Murat C."/>
            <person name="Riley R."/>
            <person name="Ohm R."/>
            <person name="Sun H."/>
            <person name="Tunlid A."/>
            <person name="Henrissat B."/>
            <person name="Grigoriev I.V."/>
            <person name="Hibbett D.S."/>
            <person name="Martin F."/>
        </authorList>
    </citation>
    <scope>NUCLEOTIDE SEQUENCE [LARGE SCALE GENOMIC DNA]</scope>
    <source>
        <strain evidence="2">F 1598</strain>
    </source>
</reference>
<organism evidence="1 2">
    <name type="scientific">Piloderma croceum (strain F 1598)</name>
    <dbReference type="NCBI Taxonomy" id="765440"/>
    <lineage>
        <taxon>Eukaryota</taxon>
        <taxon>Fungi</taxon>
        <taxon>Dikarya</taxon>
        <taxon>Basidiomycota</taxon>
        <taxon>Agaricomycotina</taxon>
        <taxon>Agaricomycetes</taxon>
        <taxon>Agaricomycetidae</taxon>
        <taxon>Atheliales</taxon>
        <taxon>Atheliaceae</taxon>
        <taxon>Piloderma</taxon>
    </lineage>
</organism>
<name>A0A0C3GLT7_PILCF</name>
<evidence type="ECO:0000313" key="2">
    <source>
        <dbReference type="Proteomes" id="UP000054166"/>
    </source>
</evidence>
<protein>
    <submittedName>
        <fullName evidence="1">Uncharacterized protein</fullName>
    </submittedName>
</protein>